<dbReference type="HOGENOM" id="CLU_213122_0_0_9"/>
<dbReference type="RefSeq" id="WP_005213909.1">
    <property type="nucleotide sequence ID" value="NZ_KB291650.1"/>
</dbReference>
<gene>
    <name evidence="1" type="ORF">HMPREF0216_02155</name>
</gene>
<sequence>MSKSSNTNNTYSMSKIGNFTKNAVQSFETGIVKEHNYLEKVKNNLDNK</sequence>
<evidence type="ECO:0000313" key="2">
    <source>
        <dbReference type="Proteomes" id="UP000010420"/>
    </source>
</evidence>
<comment type="caution">
    <text evidence="1">The sequence shown here is derived from an EMBL/GenBank/DDBJ whole genome shotgun (WGS) entry which is preliminary data.</text>
</comment>
<protein>
    <submittedName>
        <fullName evidence="1">Uncharacterized protein</fullName>
    </submittedName>
</protein>
<organism evidence="1 2">
    <name type="scientific">Clostridium celatum DSM 1785</name>
    <dbReference type="NCBI Taxonomy" id="545697"/>
    <lineage>
        <taxon>Bacteria</taxon>
        <taxon>Bacillati</taxon>
        <taxon>Bacillota</taxon>
        <taxon>Clostridia</taxon>
        <taxon>Eubacteriales</taxon>
        <taxon>Clostridiaceae</taxon>
        <taxon>Clostridium</taxon>
    </lineage>
</organism>
<keyword evidence="2" id="KW-1185">Reference proteome</keyword>
<dbReference type="AlphaFoldDB" id="L1QDT8"/>
<proteinExistence type="predicted"/>
<dbReference type="EMBL" id="AMEZ01000059">
    <property type="protein sequence ID" value="EKY26116.1"/>
    <property type="molecule type" value="Genomic_DNA"/>
</dbReference>
<reference evidence="1 2" key="1">
    <citation type="submission" date="2012-05" db="EMBL/GenBank/DDBJ databases">
        <authorList>
            <person name="Weinstock G."/>
            <person name="Sodergren E."/>
            <person name="Lobos E.A."/>
            <person name="Fulton L."/>
            <person name="Fulton R."/>
            <person name="Courtney L."/>
            <person name="Fronick C."/>
            <person name="O'Laughlin M."/>
            <person name="Godfrey J."/>
            <person name="Wilson R.M."/>
            <person name="Miner T."/>
            <person name="Farmer C."/>
            <person name="Delehaunty K."/>
            <person name="Cordes M."/>
            <person name="Minx P."/>
            <person name="Tomlinson C."/>
            <person name="Chen J."/>
            <person name="Wollam A."/>
            <person name="Pepin K.H."/>
            <person name="Bhonagiri V."/>
            <person name="Zhang X."/>
            <person name="Suruliraj S."/>
            <person name="Warren W."/>
            <person name="Mitreva M."/>
            <person name="Mardis E.R."/>
            <person name="Wilson R.K."/>
        </authorList>
    </citation>
    <scope>NUCLEOTIDE SEQUENCE [LARGE SCALE GENOMIC DNA]</scope>
    <source>
        <strain evidence="1 2">DSM 1785</strain>
    </source>
</reference>
<accession>L1QDT8</accession>
<name>L1QDT8_9CLOT</name>
<dbReference type="STRING" id="545697.HMPREF0216_02155"/>
<evidence type="ECO:0000313" key="1">
    <source>
        <dbReference type="EMBL" id="EKY26116.1"/>
    </source>
</evidence>
<dbReference type="PATRIC" id="fig|545697.3.peg.2118"/>
<dbReference type="Proteomes" id="UP000010420">
    <property type="component" value="Unassembled WGS sequence"/>
</dbReference>